<evidence type="ECO:0000256" key="1">
    <source>
        <dbReference type="SAM" id="Phobius"/>
    </source>
</evidence>
<name>A0A183F9C7_HELPZ</name>
<keyword evidence="1" id="KW-1133">Transmembrane helix</keyword>
<dbReference type="AlphaFoldDB" id="A0A183F9C7"/>
<proteinExistence type="predicted"/>
<protein>
    <submittedName>
        <fullName evidence="3">Solute carrier family 40 protein</fullName>
    </submittedName>
</protein>
<evidence type="ECO:0000313" key="3">
    <source>
        <dbReference type="WBParaSite" id="HPBE_0000276901-mRNA-1"/>
    </source>
</evidence>
<keyword evidence="1" id="KW-0472">Membrane</keyword>
<reference evidence="3" key="1">
    <citation type="submission" date="2019-09" db="UniProtKB">
        <authorList>
            <consortium name="WormBaseParasite"/>
        </authorList>
    </citation>
    <scope>IDENTIFICATION</scope>
</reference>
<dbReference type="WBParaSite" id="HPBE_0000276901-mRNA-1">
    <property type="protein sequence ID" value="HPBE_0000276901-mRNA-1"/>
    <property type="gene ID" value="HPBE_0000276901"/>
</dbReference>
<sequence length="144" mass="15898">LPIVGDSIWRLTMYNNLNAIVLFLPFIGEFGELMYFPLLFSPVFWTLMSFSGVIGFLMGYVTGWQIQATSALTHNISGTAKAAAQTVMAVVYFSEVKTFMWSNSIIFLRSVIISGKCKNLLQGSPEFHVGVDKAQSPRLATSTS</sequence>
<organism evidence="2 3">
    <name type="scientific">Heligmosomoides polygyrus</name>
    <name type="common">Parasitic roundworm</name>
    <dbReference type="NCBI Taxonomy" id="6339"/>
    <lineage>
        <taxon>Eukaryota</taxon>
        <taxon>Metazoa</taxon>
        <taxon>Ecdysozoa</taxon>
        <taxon>Nematoda</taxon>
        <taxon>Chromadorea</taxon>
        <taxon>Rhabditida</taxon>
        <taxon>Rhabditina</taxon>
        <taxon>Rhabditomorpha</taxon>
        <taxon>Strongyloidea</taxon>
        <taxon>Heligmosomidae</taxon>
        <taxon>Heligmosomoides</taxon>
    </lineage>
</organism>
<feature type="transmembrane region" description="Helical" evidence="1">
    <location>
        <begin position="42"/>
        <end position="61"/>
    </location>
</feature>
<keyword evidence="2" id="KW-1185">Reference proteome</keyword>
<keyword evidence="1" id="KW-0812">Transmembrane</keyword>
<dbReference type="Proteomes" id="UP000050761">
    <property type="component" value="Unassembled WGS sequence"/>
</dbReference>
<evidence type="ECO:0000313" key="2">
    <source>
        <dbReference type="Proteomes" id="UP000050761"/>
    </source>
</evidence>
<accession>A0A183F9C7</accession>